<feature type="domain" description="Regulator of ribonuclease activity B" evidence="2">
    <location>
        <begin position="59"/>
        <end position="153"/>
    </location>
</feature>
<feature type="chain" id="PRO_5018055203" description="Regulator of ribonuclease activity B domain-containing protein" evidence="1">
    <location>
        <begin position="26"/>
        <end position="166"/>
    </location>
</feature>
<reference evidence="3 4" key="1">
    <citation type="submission" date="2018-11" db="EMBL/GenBank/DDBJ databases">
        <authorList>
            <person name="Ye M.-Q."/>
            <person name="Du Z.-J."/>
        </authorList>
    </citation>
    <scope>NUCLEOTIDE SEQUENCE [LARGE SCALE GENOMIC DNA]</scope>
    <source>
        <strain evidence="3 4">U0105</strain>
    </source>
</reference>
<feature type="signal peptide" evidence="1">
    <location>
        <begin position="1"/>
        <end position="25"/>
    </location>
</feature>
<dbReference type="Gene3D" id="3.30.70.970">
    <property type="entry name" value="RraB-like"/>
    <property type="match status" value="1"/>
</dbReference>
<dbReference type="InterPro" id="IPR036701">
    <property type="entry name" value="RraB-like_sf"/>
</dbReference>
<dbReference type="AlphaFoldDB" id="A0A3N5Y2W6"/>
<sequence length="166" mass="19374">MFNTEKQRMRIMAILFLGLSINAYAAEDKVKSVTETDIQVEQQASTELMLAGHMDEEQLKQQFTEIREKGLDLSKDYKWEFRFTAKMMSSLEDFAQYAHSLGFWPVALESDVSGDNYWLYIQKTYQYTEEDFVNEVTQLFKMAEYAKLSTFDGFSIDKPDDTTAQK</sequence>
<evidence type="ECO:0000313" key="3">
    <source>
        <dbReference type="EMBL" id="RPJ68297.1"/>
    </source>
</evidence>
<evidence type="ECO:0000256" key="1">
    <source>
        <dbReference type="SAM" id="SignalP"/>
    </source>
</evidence>
<dbReference type="EMBL" id="RPOK01000001">
    <property type="protein sequence ID" value="RPJ68297.1"/>
    <property type="molecule type" value="Genomic_DNA"/>
</dbReference>
<proteinExistence type="predicted"/>
<evidence type="ECO:0000259" key="2">
    <source>
        <dbReference type="Pfam" id="PF06877"/>
    </source>
</evidence>
<dbReference type="Proteomes" id="UP000275281">
    <property type="component" value="Unassembled WGS sequence"/>
</dbReference>
<comment type="caution">
    <text evidence="3">The sequence shown here is derived from an EMBL/GenBank/DDBJ whole genome shotgun (WGS) entry which is preliminary data.</text>
</comment>
<organism evidence="3 4">
    <name type="scientific">Alteromonas sediminis</name>
    <dbReference type="NCBI Taxonomy" id="2259342"/>
    <lineage>
        <taxon>Bacteria</taxon>
        <taxon>Pseudomonadati</taxon>
        <taxon>Pseudomonadota</taxon>
        <taxon>Gammaproteobacteria</taxon>
        <taxon>Alteromonadales</taxon>
        <taxon>Alteromonadaceae</taxon>
        <taxon>Alteromonas/Salinimonas group</taxon>
        <taxon>Alteromonas</taxon>
    </lineage>
</organism>
<dbReference type="OrthoDB" id="894113at2"/>
<protein>
    <recommendedName>
        <fullName evidence="2">Regulator of ribonuclease activity B domain-containing protein</fullName>
    </recommendedName>
</protein>
<name>A0A3N5Y2W6_9ALTE</name>
<dbReference type="InterPro" id="IPR009671">
    <property type="entry name" value="RraB_dom"/>
</dbReference>
<dbReference type="SUPFAM" id="SSF89946">
    <property type="entry name" value="Hypothetical protein VC0424"/>
    <property type="match status" value="1"/>
</dbReference>
<dbReference type="Pfam" id="PF06877">
    <property type="entry name" value="RraB"/>
    <property type="match status" value="1"/>
</dbReference>
<keyword evidence="1" id="KW-0732">Signal</keyword>
<keyword evidence="4" id="KW-1185">Reference proteome</keyword>
<accession>A0A3N5Y2W6</accession>
<gene>
    <name evidence="3" type="ORF">DRW07_02505</name>
</gene>
<evidence type="ECO:0000313" key="4">
    <source>
        <dbReference type="Proteomes" id="UP000275281"/>
    </source>
</evidence>